<feature type="region of interest" description="Disordered" evidence="2">
    <location>
        <begin position="168"/>
        <end position="238"/>
    </location>
</feature>
<evidence type="ECO:0000313" key="4">
    <source>
        <dbReference type="Proteomes" id="UP001217089"/>
    </source>
</evidence>
<comment type="similarity">
    <text evidence="1">Belongs to the FAM47 family.</text>
</comment>
<dbReference type="PANTHER" id="PTHR46449:SF5">
    <property type="entry name" value="FAMILY WITH SEQUENCE SIMILARITY 47 MEMBER E"/>
    <property type="match status" value="1"/>
</dbReference>
<dbReference type="InterPro" id="IPR032743">
    <property type="entry name" value="FAM47"/>
</dbReference>
<accession>A0ABQ9E5M2</accession>
<comment type="caution">
    <text evidence="3">The sequence shown here is derived from an EMBL/GenBank/DDBJ whole genome shotgun (WGS) entry which is preliminary data.</text>
</comment>
<protein>
    <submittedName>
        <fullName evidence="3">Uncharacterized protein</fullName>
    </submittedName>
</protein>
<keyword evidence="4" id="KW-1185">Reference proteome</keyword>
<evidence type="ECO:0000256" key="1">
    <source>
        <dbReference type="ARBA" id="ARBA00005277"/>
    </source>
</evidence>
<gene>
    <name evidence="3" type="ORF">KUTeg_022096</name>
</gene>
<proteinExistence type="inferred from homology"/>
<name>A0ABQ9E5M2_TEGGR</name>
<organism evidence="3 4">
    <name type="scientific">Tegillarca granosa</name>
    <name type="common">Malaysian cockle</name>
    <name type="synonym">Anadara granosa</name>
    <dbReference type="NCBI Taxonomy" id="220873"/>
    <lineage>
        <taxon>Eukaryota</taxon>
        <taxon>Metazoa</taxon>
        <taxon>Spiralia</taxon>
        <taxon>Lophotrochozoa</taxon>
        <taxon>Mollusca</taxon>
        <taxon>Bivalvia</taxon>
        <taxon>Autobranchia</taxon>
        <taxon>Pteriomorphia</taxon>
        <taxon>Arcoida</taxon>
        <taxon>Arcoidea</taxon>
        <taxon>Arcidae</taxon>
        <taxon>Tegillarca</taxon>
    </lineage>
</organism>
<dbReference type="Proteomes" id="UP001217089">
    <property type="component" value="Unassembled WGS sequence"/>
</dbReference>
<feature type="compositionally biased region" description="Basic and acidic residues" evidence="2">
    <location>
        <begin position="189"/>
        <end position="204"/>
    </location>
</feature>
<evidence type="ECO:0000313" key="3">
    <source>
        <dbReference type="EMBL" id="KAJ8300577.1"/>
    </source>
</evidence>
<evidence type="ECO:0000256" key="2">
    <source>
        <dbReference type="SAM" id="MobiDB-lite"/>
    </source>
</evidence>
<feature type="compositionally biased region" description="Basic and acidic residues" evidence="2">
    <location>
        <begin position="220"/>
        <end position="229"/>
    </location>
</feature>
<dbReference type="PANTHER" id="PTHR46449">
    <property type="entry name" value="ZGC:158260"/>
    <property type="match status" value="1"/>
</dbReference>
<dbReference type="EMBL" id="JARBDR010000919">
    <property type="protein sequence ID" value="KAJ8300577.1"/>
    <property type="molecule type" value="Genomic_DNA"/>
</dbReference>
<sequence>MAEKKYDLALINTKTDKKIRLQPWYKERLQTKHIKSLDKKDTSRSLVGKNWIFMRDGLDDFRDGLPPLVEGDIFIKGQKGPGPNVKGSSENVQSVKQPAVRKRFTKYQTCYSRLTPLQQQRRDHIEEIEYGLAQHPLALYPHLNESVDPQLFEDIVDILDPEMNFDEEGSLAEEEEDEEVSDNFDDEKDSQREDSKSDVDKDTQGSEEPAPLRNFYRWLPRKDEKDPKDKKKGQRRTH</sequence>
<dbReference type="Pfam" id="PF14642">
    <property type="entry name" value="FAM47"/>
    <property type="match status" value="1"/>
</dbReference>
<feature type="compositionally biased region" description="Acidic residues" evidence="2">
    <location>
        <begin position="168"/>
        <end position="188"/>
    </location>
</feature>
<reference evidence="3 4" key="1">
    <citation type="submission" date="2022-12" db="EMBL/GenBank/DDBJ databases">
        <title>Chromosome-level genome of Tegillarca granosa.</title>
        <authorList>
            <person name="Kim J."/>
        </authorList>
    </citation>
    <scope>NUCLEOTIDE SEQUENCE [LARGE SCALE GENOMIC DNA]</scope>
    <source>
        <strain evidence="3">Teg-2019</strain>
        <tissue evidence="3">Adductor muscle</tissue>
    </source>
</reference>